<dbReference type="InterPro" id="IPR011990">
    <property type="entry name" value="TPR-like_helical_dom_sf"/>
</dbReference>
<feature type="repeat" description="PPR" evidence="2">
    <location>
        <begin position="195"/>
        <end position="229"/>
    </location>
</feature>
<keyword evidence="5" id="KW-1185">Reference proteome</keyword>
<sequence>MFLVRSVSLTRVPGLRLTYLCQNIASKQWYSQEPIEQEVTFGKLAEEASLILKSSIDRGVALEKFQDHDALDKMEAKIADTYRPRPSDYLYQIHQFLSKNDLKSALNVLERDMRQEYVKPAVGHFRLLIHACGKVGHVRKAYELYKEYVSRSLDWNHGILADMFNACANASEKPYALAKAKQLRLNLAKRNVQMSKVTYHNMLKAFGRCGDLELAFSILDEMKTKNVLIDSETLNHLLHGCVSDKEAGFRHAIAAWKLVEKKKVRPDSFSYKLLLRATQECGAGDQSFYYDILLACMTVEEAREHRQKVLNSGQAQSQYQPGPNNGEMIENGLQTVDRSQLVANQANHLPNVLHQKPNLNGVIGLGSLLTPQNRFLILGGLDGFFAHLKSQKIKPDIITFTLVLNLIPDNVQAEADLLQKIGHFDVKPDIDFFNQLIKRRAMRKDYAHGKDTLQLVNKFGLSIDIMTYGNLALCCDSRVSALDLLRDMEENSYKPTIEILHVFLKGAAMRKSPRDVLLFMQIMDRNAIKPNPRVLKTLEKFNQIFKNLVKQWERGEKDLYQLPKPMHYEVKNGFEYWTKFAHFYKSWLRKTEMDPLEHPLKQYLTDKDMKKADEGVPYLKRIIDHSDS</sequence>
<name>A0A553NS92_TIGCA</name>
<organism evidence="4 5">
    <name type="scientific">Tigriopus californicus</name>
    <name type="common">Marine copepod</name>
    <dbReference type="NCBI Taxonomy" id="6832"/>
    <lineage>
        <taxon>Eukaryota</taxon>
        <taxon>Metazoa</taxon>
        <taxon>Ecdysozoa</taxon>
        <taxon>Arthropoda</taxon>
        <taxon>Crustacea</taxon>
        <taxon>Multicrustacea</taxon>
        <taxon>Hexanauplia</taxon>
        <taxon>Copepoda</taxon>
        <taxon>Harpacticoida</taxon>
        <taxon>Harpacticidae</taxon>
        <taxon>Tigriopus</taxon>
    </lineage>
</organism>
<evidence type="ECO:0000313" key="4">
    <source>
        <dbReference type="EMBL" id="TRY68306.1"/>
    </source>
</evidence>
<comment type="caution">
    <text evidence="4">The sequence shown here is derived from an EMBL/GenBank/DDBJ whole genome shotgun (WGS) entry which is preliminary data.</text>
</comment>
<protein>
    <recommendedName>
        <fullName evidence="3">PROP1-like PPR domain-containing protein</fullName>
    </recommendedName>
</protein>
<keyword evidence="1" id="KW-0677">Repeat</keyword>
<accession>A0A553NS92</accession>
<dbReference type="OrthoDB" id="185373at2759"/>
<dbReference type="AlphaFoldDB" id="A0A553NS92"/>
<dbReference type="STRING" id="6832.A0A553NS92"/>
<dbReference type="InterPro" id="IPR002885">
    <property type="entry name" value="PPR_rpt"/>
</dbReference>
<dbReference type="OMA" id="EHPENTG"/>
<dbReference type="Gene3D" id="1.25.40.10">
    <property type="entry name" value="Tetratricopeptide repeat domain"/>
    <property type="match status" value="3"/>
</dbReference>
<feature type="domain" description="PROP1-like PPR" evidence="3">
    <location>
        <begin position="125"/>
        <end position="289"/>
    </location>
</feature>
<reference evidence="4 5" key="1">
    <citation type="journal article" date="2018" name="Nat. Ecol. Evol.">
        <title>Genomic signatures of mitonuclear coevolution across populations of Tigriopus californicus.</title>
        <authorList>
            <person name="Barreto F.S."/>
            <person name="Watson E.T."/>
            <person name="Lima T.G."/>
            <person name="Willett C.S."/>
            <person name="Edmands S."/>
            <person name="Li W."/>
            <person name="Burton R.S."/>
        </authorList>
    </citation>
    <scope>NUCLEOTIDE SEQUENCE [LARGE SCALE GENOMIC DNA]</scope>
    <source>
        <strain evidence="4 5">San Diego</strain>
    </source>
</reference>
<gene>
    <name evidence="4" type="ORF">TCAL_07477</name>
</gene>
<evidence type="ECO:0000259" key="3">
    <source>
        <dbReference type="Pfam" id="PF17177"/>
    </source>
</evidence>
<evidence type="ECO:0000256" key="2">
    <source>
        <dbReference type="PROSITE-ProRule" id="PRU00708"/>
    </source>
</evidence>
<dbReference type="EMBL" id="VCGU01000010">
    <property type="protein sequence ID" value="TRY68306.1"/>
    <property type="molecule type" value="Genomic_DNA"/>
</dbReference>
<dbReference type="InterPro" id="IPR033443">
    <property type="entry name" value="PROP1-like_PPR_dom"/>
</dbReference>
<proteinExistence type="predicted"/>
<dbReference type="PROSITE" id="PS51375">
    <property type="entry name" value="PPR"/>
    <property type="match status" value="1"/>
</dbReference>
<dbReference type="NCBIfam" id="TIGR00756">
    <property type="entry name" value="PPR"/>
    <property type="match status" value="2"/>
</dbReference>
<evidence type="ECO:0000256" key="1">
    <source>
        <dbReference type="ARBA" id="ARBA00022737"/>
    </source>
</evidence>
<dbReference type="Proteomes" id="UP000318571">
    <property type="component" value="Chromosome 1"/>
</dbReference>
<dbReference type="Pfam" id="PF17177">
    <property type="entry name" value="PPR_long"/>
    <property type="match status" value="1"/>
</dbReference>
<dbReference type="InterPro" id="IPR050667">
    <property type="entry name" value="PPR-containing_protein"/>
</dbReference>
<evidence type="ECO:0000313" key="5">
    <source>
        <dbReference type="Proteomes" id="UP000318571"/>
    </source>
</evidence>
<dbReference type="PANTHER" id="PTHR47939">
    <property type="entry name" value="MEMBRANE-ASSOCIATED SALT-INDUCIBLE PROTEIN-LIKE"/>
    <property type="match status" value="1"/>
</dbReference>
<dbReference type="PANTHER" id="PTHR47939:SF13">
    <property type="entry name" value="OS03G0201400 PROTEIN"/>
    <property type="match status" value="1"/>
</dbReference>